<feature type="region of interest" description="Disordered" evidence="6">
    <location>
        <begin position="264"/>
        <end position="307"/>
    </location>
</feature>
<evidence type="ECO:0000256" key="7">
    <source>
        <dbReference type="SAM" id="Phobius"/>
    </source>
</evidence>
<keyword evidence="7" id="KW-0472">Membrane</keyword>
<dbReference type="EMBL" id="CADCXU010006480">
    <property type="protein sequence ID" value="CAA9998040.1"/>
    <property type="molecule type" value="Genomic_DNA"/>
</dbReference>
<keyword evidence="4" id="KW-0804">Transcription</keyword>
<keyword evidence="7" id="KW-0812">Transmembrane</keyword>
<evidence type="ECO:0000313" key="9">
    <source>
        <dbReference type="Proteomes" id="UP000479000"/>
    </source>
</evidence>
<sequence>METPLSTRKRRFCKVVTRCTNDSQESGALSIDVQVDNRLQRELRTWPKQKVAEKIGSELQKKLFLLYIYSESLPEQESLSLNMNMSFSSRLTLIMSLCLTLIMSMTLSLSSTLIMGTSVSLSIIMNLSMNYNMSMSFCLTLSSSLSLTLIMSAEFKMEEEWSQSLGQNSEAESQVIIHDRLMSDAVLDSGGDTPIKSEHSYCSQLSSHSAPSATSSTLNALIRDADADDELLLPAMPPRPTMTTAKRPISPPMSFVVIKKEPISEPASPASSTCSSQSSSSVPESMTVRRTKKPISMRTVRADSSHETAKGSTGVLYLTEEEKRTLVAEGYPVPVRLPLTKAEEKCLKKIRRKIKNK</sequence>
<dbReference type="OrthoDB" id="674948at2759"/>
<accession>A0A6H5G5N6</accession>
<evidence type="ECO:0000256" key="2">
    <source>
        <dbReference type="ARBA" id="ARBA00023015"/>
    </source>
</evidence>
<dbReference type="GO" id="GO:0035497">
    <property type="term" value="F:cAMP response element binding"/>
    <property type="evidence" value="ECO:0007669"/>
    <property type="project" value="TreeGrafter"/>
</dbReference>
<keyword evidence="2" id="KW-0805">Transcription regulation</keyword>
<proteinExistence type="predicted"/>
<name>A0A6H5G5N6_9HEMI</name>
<keyword evidence="3" id="KW-0238">DNA-binding</keyword>
<feature type="transmembrane region" description="Helical" evidence="7">
    <location>
        <begin position="91"/>
        <end position="114"/>
    </location>
</feature>
<dbReference type="Proteomes" id="UP000479000">
    <property type="component" value="Unassembled WGS sequence"/>
</dbReference>
<gene>
    <name evidence="8" type="ORF">NTEN_LOCUS4334</name>
</gene>
<organism evidence="8 9">
    <name type="scientific">Nesidiocoris tenuis</name>
    <dbReference type="NCBI Taxonomy" id="355587"/>
    <lineage>
        <taxon>Eukaryota</taxon>
        <taxon>Metazoa</taxon>
        <taxon>Ecdysozoa</taxon>
        <taxon>Arthropoda</taxon>
        <taxon>Hexapoda</taxon>
        <taxon>Insecta</taxon>
        <taxon>Pterygota</taxon>
        <taxon>Neoptera</taxon>
        <taxon>Paraneoptera</taxon>
        <taxon>Hemiptera</taxon>
        <taxon>Heteroptera</taxon>
        <taxon>Panheteroptera</taxon>
        <taxon>Cimicomorpha</taxon>
        <taxon>Miridae</taxon>
        <taxon>Dicyphina</taxon>
        <taxon>Nesidiocoris</taxon>
    </lineage>
</organism>
<evidence type="ECO:0000256" key="3">
    <source>
        <dbReference type="ARBA" id="ARBA00023125"/>
    </source>
</evidence>
<feature type="non-terminal residue" evidence="8">
    <location>
        <position position="357"/>
    </location>
</feature>
<feature type="compositionally biased region" description="Low complexity" evidence="6">
    <location>
        <begin position="264"/>
        <end position="285"/>
    </location>
</feature>
<protein>
    <submittedName>
        <fullName evidence="8">Uncharacterized protein</fullName>
    </submittedName>
</protein>
<evidence type="ECO:0000256" key="1">
    <source>
        <dbReference type="ARBA" id="ARBA00004123"/>
    </source>
</evidence>
<keyword evidence="5" id="KW-0539">Nucleus</keyword>
<dbReference type="GO" id="GO:0005634">
    <property type="term" value="C:nucleus"/>
    <property type="evidence" value="ECO:0007669"/>
    <property type="project" value="UniProtKB-SubCell"/>
</dbReference>
<comment type="subcellular location">
    <subcellularLocation>
        <location evidence="1">Nucleus</location>
    </subcellularLocation>
</comment>
<dbReference type="PANTHER" id="PTHR46004:SF3">
    <property type="entry name" value="CYCLIC AMP RESPONSE ELEMENT-BINDING PROTEIN A"/>
    <property type="match status" value="1"/>
</dbReference>
<dbReference type="GO" id="GO:0000981">
    <property type="term" value="F:DNA-binding transcription factor activity, RNA polymerase II-specific"/>
    <property type="evidence" value="ECO:0007669"/>
    <property type="project" value="TreeGrafter"/>
</dbReference>
<evidence type="ECO:0000256" key="4">
    <source>
        <dbReference type="ARBA" id="ARBA00023163"/>
    </source>
</evidence>
<dbReference type="AlphaFoldDB" id="A0A6H5G5N6"/>
<evidence type="ECO:0000256" key="6">
    <source>
        <dbReference type="SAM" id="MobiDB-lite"/>
    </source>
</evidence>
<reference evidence="8 9" key="1">
    <citation type="submission" date="2020-02" db="EMBL/GenBank/DDBJ databases">
        <authorList>
            <person name="Ferguson B K."/>
        </authorList>
    </citation>
    <scope>NUCLEOTIDE SEQUENCE [LARGE SCALE GENOMIC DNA]</scope>
</reference>
<evidence type="ECO:0000256" key="5">
    <source>
        <dbReference type="ARBA" id="ARBA00023242"/>
    </source>
</evidence>
<keyword evidence="7" id="KW-1133">Transmembrane helix</keyword>
<evidence type="ECO:0000313" key="8">
    <source>
        <dbReference type="EMBL" id="CAA9998040.1"/>
    </source>
</evidence>
<dbReference type="PANTHER" id="PTHR46004">
    <property type="entry name" value="CYCLIC AMP RESPONSE ELEMENT-BINDING PROTEIN A"/>
    <property type="match status" value="1"/>
</dbReference>
<keyword evidence="9" id="KW-1185">Reference proteome</keyword>